<reference evidence="1" key="1">
    <citation type="submission" date="2022-07" db="EMBL/GenBank/DDBJ databases">
        <title>Phylogenomic reconstructions and comparative analyses of Kickxellomycotina fungi.</title>
        <authorList>
            <person name="Reynolds N.K."/>
            <person name="Stajich J.E."/>
            <person name="Barry K."/>
            <person name="Grigoriev I.V."/>
            <person name="Crous P."/>
            <person name="Smith M.E."/>
        </authorList>
    </citation>
    <scope>NUCLEOTIDE SEQUENCE</scope>
    <source>
        <strain evidence="1">Benny 63K</strain>
    </source>
</reference>
<sequence length="142" mass="15883">MIECLTDNKNRAVKALRNKFNRMEGSMTSVGYMFEMKGCIWFTAGETGDSEDTMFEKAIEAGAEDIAELGDGRFEVTCEFNKLRIVTQQLSECSGYTIERMAGAYISTTSVDVNEEQAQELLAIIDDLEELDDVVKVYSNMA</sequence>
<protein>
    <submittedName>
        <fullName evidence="1">Uncharacterized protein</fullName>
    </submittedName>
</protein>
<dbReference type="EMBL" id="JANBPG010001130">
    <property type="protein sequence ID" value="KAJ1891606.1"/>
    <property type="molecule type" value="Genomic_DNA"/>
</dbReference>
<accession>A0ACC1IBA8</accession>
<dbReference type="Proteomes" id="UP001150581">
    <property type="component" value="Unassembled WGS sequence"/>
</dbReference>
<proteinExistence type="predicted"/>
<name>A0ACC1IBA8_9FUNG</name>
<comment type="caution">
    <text evidence="1">The sequence shown here is derived from an EMBL/GenBank/DDBJ whole genome shotgun (WGS) entry which is preliminary data.</text>
</comment>
<gene>
    <name evidence="1" type="ORF">LPJ66_006819</name>
</gene>
<organism evidence="1 2">
    <name type="scientific">Kickxella alabastrina</name>
    <dbReference type="NCBI Taxonomy" id="61397"/>
    <lineage>
        <taxon>Eukaryota</taxon>
        <taxon>Fungi</taxon>
        <taxon>Fungi incertae sedis</taxon>
        <taxon>Zoopagomycota</taxon>
        <taxon>Kickxellomycotina</taxon>
        <taxon>Kickxellomycetes</taxon>
        <taxon>Kickxellales</taxon>
        <taxon>Kickxellaceae</taxon>
        <taxon>Kickxella</taxon>
    </lineage>
</organism>
<evidence type="ECO:0000313" key="2">
    <source>
        <dbReference type="Proteomes" id="UP001150581"/>
    </source>
</evidence>
<keyword evidence="2" id="KW-1185">Reference proteome</keyword>
<evidence type="ECO:0000313" key="1">
    <source>
        <dbReference type="EMBL" id="KAJ1891606.1"/>
    </source>
</evidence>